<evidence type="ECO:0000313" key="2">
    <source>
        <dbReference type="EMBL" id="KAI5430572.1"/>
    </source>
</evidence>
<organism evidence="2 3">
    <name type="scientific">Pisum sativum</name>
    <name type="common">Garden pea</name>
    <name type="synonym">Lathyrus oleraceus</name>
    <dbReference type="NCBI Taxonomy" id="3888"/>
    <lineage>
        <taxon>Eukaryota</taxon>
        <taxon>Viridiplantae</taxon>
        <taxon>Streptophyta</taxon>
        <taxon>Embryophyta</taxon>
        <taxon>Tracheophyta</taxon>
        <taxon>Spermatophyta</taxon>
        <taxon>Magnoliopsida</taxon>
        <taxon>eudicotyledons</taxon>
        <taxon>Gunneridae</taxon>
        <taxon>Pentapetalae</taxon>
        <taxon>rosids</taxon>
        <taxon>fabids</taxon>
        <taxon>Fabales</taxon>
        <taxon>Fabaceae</taxon>
        <taxon>Papilionoideae</taxon>
        <taxon>50 kb inversion clade</taxon>
        <taxon>NPAAA clade</taxon>
        <taxon>Hologalegina</taxon>
        <taxon>IRL clade</taxon>
        <taxon>Fabeae</taxon>
        <taxon>Lathyrus</taxon>
    </lineage>
</organism>
<evidence type="ECO:0000259" key="1">
    <source>
        <dbReference type="Pfam" id="PF16201"/>
    </source>
</evidence>
<protein>
    <recommendedName>
        <fullName evidence="1">URB1 C-terminal domain-containing protein</fullName>
    </recommendedName>
</protein>
<comment type="caution">
    <text evidence="2">The sequence shown here is derived from an EMBL/GenBank/DDBJ whole genome shotgun (WGS) entry which is preliminary data.</text>
</comment>
<gene>
    <name evidence="2" type="ORF">KIW84_034964</name>
</gene>
<accession>A0A9D4Y1N5</accession>
<dbReference type="InterPro" id="IPR032436">
    <property type="entry name" value="URB1_C"/>
</dbReference>
<dbReference type="PANTHER" id="PTHR13500:SF0">
    <property type="entry name" value="NUCLEOLAR PRE-RIBOSOMAL-ASSOCIATED PROTEIN 1"/>
    <property type="match status" value="1"/>
</dbReference>
<keyword evidence="3" id="KW-1185">Reference proteome</keyword>
<name>A0A9D4Y1N5_PEA</name>
<dbReference type="InterPro" id="IPR039844">
    <property type="entry name" value="URB1"/>
</dbReference>
<dbReference type="GO" id="GO:0000463">
    <property type="term" value="P:maturation of LSU-rRNA from tricistronic rRNA transcript (SSU-rRNA, 5.8S rRNA, LSU-rRNA)"/>
    <property type="evidence" value="ECO:0007669"/>
    <property type="project" value="TreeGrafter"/>
</dbReference>
<dbReference type="EMBL" id="JAMSHJ010000003">
    <property type="protein sequence ID" value="KAI5430572.1"/>
    <property type="molecule type" value="Genomic_DNA"/>
</dbReference>
<feature type="domain" description="URB1 C-terminal" evidence="1">
    <location>
        <begin position="99"/>
        <end position="198"/>
    </location>
</feature>
<reference evidence="2 3" key="1">
    <citation type="journal article" date="2022" name="Nat. Genet.">
        <title>Improved pea reference genome and pan-genome highlight genomic features and evolutionary characteristics.</title>
        <authorList>
            <person name="Yang T."/>
            <person name="Liu R."/>
            <person name="Luo Y."/>
            <person name="Hu S."/>
            <person name="Wang D."/>
            <person name="Wang C."/>
            <person name="Pandey M.K."/>
            <person name="Ge S."/>
            <person name="Xu Q."/>
            <person name="Li N."/>
            <person name="Li G."/>
            <person name="Huang Y."/>
            <person name="Saxena R.K."/>
            <person name="Ji Y."/>
            <person name="Li M."/>
            <person name="Yan X."/>
            <person name="He Y."/>
            <person name="Liu Y."/>
            <person name="Wang X."/>
            <person name="Xiang C."/>
            <person name="Varshney R.K."/>
            <person name="Ding H."/>
            <person name="Gao S."/>
            <person name="Zong X."/>
        </authorList>
    </citation>
    <scope>NUCLEOTIDE SEQUENCE [LARGE SCALE GENOMIC DNA]</scope>
    <source>
        <strain evidence="2 3">cv. Zhongwan 6</strain>
    </source>
</reference>
<evidence type="ECO:0000313" key="3">
    <source>
        <dbReference type="Proteomes" id="UP001058974"/>
    </source>
</evidence>
<dbReference type="Pfam" id="PF16201">
    <property type="entry name" value="NopRA1"/>
    <property type="match status" value="1"/>
</dbReference>
<dbReference type="GO" id="GO:0000466">
    <property type="term" value="P:maturation of 5.8S rRNA from tricistronic rRNA transcript (SSU-rRNA, 5.8S rRNA, LSU-rRNA)"/>
    <property type="evidence" value="ECO:0007669"/>
    <property type="project" value="TreeGrafter"/>
</dbReference>
<dbReference type="AlphaFoldDB" id="A0A9D4Y1N5"/>
<dbReference type="Gramene" id="Psat03G0496400-T1">
    <property type="protein sequence ID" value="KAI5430572.1"/>
    <property type="gene ID" value="KIW84_034964"/>
</dbReference>
<sequence>MTIPSGHDATHRHLLLDSPPLPIFRPHQLYRILHCVPPSTSDEVPSVNKTEIDNIMKKMYSSHVELKERYDPVFILQLSNYVLSKASIEPVEFVGSGLLAIAFVSMSSPDQGIRRLAYDTFLKYKNALEKCQKRKDVMGLPLLMNYVQNNIEESWKRIPSIIALFAAEASCVLLDSSHDYYAAINTFLIPSSKLNMKMLCQRT</sequence>
<proteinExistence type="predicted"/>
<dbReference type="Proteomes" id="UP001058974">
    <property type="component" value="Chromosome 3"/>
</dbReference>
<dbReference type="GO" id="GO:0005730">
    <property type="term" value="C:nucleolus"/>
    <property type="evidence" value="ECO:0007669"/>
    <property type="project" value="TreeGrafter"/>
</dbReference>
<dbReference type="PANTHER" id="PTHR13500">
    <property type="entry name" value="NUCLEOLAR PRERIBOSOMAL-ASSOCIATED PROTEIN 1"/>
    <property type="match status" value="1"/>
</dbReference>